<keyword evidence="4" id="KW-0378">Hydrolase</keyword>
<keyword evidence="9" id="KW-1185">Reference proteome</keyword>
<dbReference type="AlphaFoldDB" id="A0A0L8AL06"/>
<evidence type="ECO:0000259" key="7">
    <source>
        <dbReference type="Pfam" id="PF08340"/>
    </source>
</evidence>
<dbReference type="RefSeq" id="WP_053223820.1">
    <property type="nucleotide sequence ID" value="NZ_JSVA01000010.1"/>
</dbReference>
<evidence type="ECO:0008006" key="10">
    <source>
        <dbReference type="Google" id="ProtNLM"/>
    </source>
</evidence>
<gene>
    <name evidence="8" type="ORF">OB69_11280</name>
</gene>
<evidence type="ECO:0000256" key="5">
    <source>
        <dbReference type="ARBA" id="ARBA00035648"/>
    </source>
</evidence>
<dbReference type="PANTHER" id="PTHR30636:SF3">
    <property type="entry name" value="UPF0701 PROTEIN YICC"/>
    <property type="match status" value="1"/>
</dbReference>
<proteinExistence type="inferred from homology"/>
<evidence type="ECO:0000259" key="6">
    <source>
        <dbReference type="Pfam" id="PF03755"/>
    </source>
</evidence>
<dbReference type="InterPro" id="IPR013527">
    <property type="entry name" value="YicC-like_N"/>
</dbReference>
<evidence type="ECO:0000256" key="2">
    <source>
        <dbReference type="ARBA" id="ARBA00022722"/>
    </source>
</evidence>
<organism evidence="8 9">
    <name type="scientific">Roseivirga seohaensis subsp. aquiponti</name>
    <dbReference type="NCBI Taxonomy" id="1566026"/>
    <lineage>
        <taxon>Bacteria</taxon>
        <taxon>Pseudomonadati</taxon>
        <taxon>Bacteroidota</taxon>
        <taxon>Cytophagia</taxon>
        <taxon>Cytophagales</taxon>
        <taxon>Roseivirgaceae</taxon>
        <taxon>Roseivirga</taxon>
    </lineage>
</organism>
<dbReference type="Pfam" id="PF03755">
    <property type="entry name" value="YicC-like_N"/>
    <property type="match status" value="1"/>
</dbReference>
<accession>A0A0L8AL06</accession>
<evidence type="ECO:0000256" key="1">
    <source>
        <dbReference type="ARBA" id="ARBA00001968"/>
    </source>
</evidence>
<dbReference type="InterPro" id="IPR013551">
    <property type="entry name" value="YicC-like_C"/>
</dbReference>
<dbReference type="OrthoDB" id="9771229at2"/>
<comment type="cofactor">
    <cofactor evidence="1">
        <name>a divalent metal cation</name>
        <dbReference type="ChEBI" id="CHEBI:60240"/>
    </cofactor>
</comment>
<feature type="domain" description="Endoribonuclease YicC-like C-terminal" evidence="7">
    <location>
        <begin position="176"/>
        <end position="292"/>
    </location>
</feature>
<evidence type="ECO:0000256" key="4">
    <source>
        <dbReference type="ARBA" id="ARBA00022801"/>
    </source>
</evidence>
<dbReference type="PATRIC" id="fig|1566026.4.peg.542"/>
<reference evidence="9" key="1">
    <citation type="submission" date="2014-11" db="EMBL/GenBank/DDBJ databases">
        <title>Genome sequencing of Roseivirga sp. D-25.</title>
        <authorList>
            <person name="Selvaratnam C."/>
            <person name="Thevarajoo S."/>
            <person name="Goh K.M."/>
            <person name="Eee R."/>
            <person name="Chan K.-G."/>
            <person name="Chong C.S."/>
        </authorList>
    </citation>
    <scope>NUCLEOTIDE SEQUENCE [LARGE SCALE GENOMIC DNA]</scope>
    <source>
        <strain evidence="9">D-25</strain>
    </source>
</reference>
<comment type="similarity">
    <text evidence="5">Belongs to the YicC/YloC family.</text>
</comment>
<evidence type="ECO:0000313" key="9">
    <source>
        <dbReference type="Proteomes" id="UP000036908"/>
    </source>
</evidence>
<dbReference type="GO" id="GO:0016787">
    <property type="term" value="F:hydrolase activity"/>
    <property type="evidence" value="ECO:0007669"/>
    <property type="project" value="UniProtKB-KW"/>
</dbReference>
<dbReference type="Pfam" id="PF08340">
    <property type="entry name" value="YicC-like_C"/>
    <property type="match status" value="1"/>
</dbReference>
<sequence length="293" mass="33647">MLKSMTGYGLSKAQKGAMQVSVEIRSLNSKFLDAQIRLPRHLQDKELEIRNILNSELVRGKVAVSIEMSSDDAEASKQEVNHALFKSYYNEYDQLATEVGAEKRDLFRLALHSPEVMSGSGINEEVITQQWEFTKENLIAAIAHCNEFREQEGAKLQSELESYIQNIGNYLNDIKAVEGERLVSIRERIEGHQKDLVGSDQFDVNRFEQEMIYFIEKLDVSEEFVRLSAHLDYFLEILKETNSQGKKLNFISQEIGREINTIGSKANYAPMQRFVVCMKDELEKIKEQLLNVI</sequence>
<dbReference type="InterPro" id="IPR005229">
    <property type="entry name" value="YicC/YloC-like"/>
</dbReference>
<evidence type="ECO:0000256" key="3">
    <source>
        <dbReference type="ARBA" id="ARBA00022759"/>
    </source>
</evidence>
<keyword evidence="2" id="KW-0540">Nuclease</keyword>
<protein>
    <recommendedName>
        <fullName evidence="10">YicC family protein</fullName>
    </recommendedName>
</protein>
<name>A0A0L8AL06_9BACT</name>
<keyword evidence="3" id="KW-0255">Endonuclease</keyword>
<dbReference type="GO" id="GO:0004521">
    <property type="term" value="F:RNA endonuclease activity"/>
    <property type="evidence" value="ECO:0007669"/>
    <property type="project" value="InterPro"/>
</dbReference>
<comment type="caution">
    <text evidence="8">The sequence shown here is derived from an EMBL/GenBank/DDBJ whole genome shotgun (WGS) entry which is preliminary data.</text>
</comment>
<dbReference type="EMBL" id="JSVA01000010">
    <property type="protein sequence ID" value="KOF02860.1"/>
    <property type="molecule type" value="Genomic_DNA"/>
</dbReference>
<dbReference type="PANTHER" id="PTHR30636">
    <property type="entry name" value="UPF0701 PROTEIN YICC"/>
    <property type="match status" value="1"/>
</dbReference>
<evidence type="ECO:0000313" key="8">
    <source>
        <dbReference type="EMBL" id="KOF02860.1"/>
    </source>
</evidence>
<dbReference type="NCBIfam" id="TIGR00255">
    <property type="entry name" value="YicC/YloC family endoribonuclease"/>
    <property type="match status" value="1"/>
</dbReference>
<dbReference type="Proteomes" id="UP000036908">
    <property type="component" value="Unassembled WGS sequence"/>
</dbReference>
<feature type="domain" description="Endoribonuclease YicC-like N-terminal" evidence="6">
    <location>
        <begin position="2"/>
        <end position="157"/>
    </location>
</feature>